<name>A0A8I2H7C0_9GAMM</name>
<dbReference type="AlphaFoldDB" id="A0A8I2H7C0"/>
<accession>A0A8I2H7C0</accession>
<dbReference type="Proteomes" id="UP000646877">
    <property type="component" value="Unassembled WGS sequence"/>
</dbReference>
<sequence>MSLQDSAQLQEFEYSHLASYTGDSAELDQLNESTEVTESEVLTDDDMAGLAAIGVDQLANFVESSLTAPVTIDNKTREVIAARALPVIKKHCKGGKMPPWLAKYGEEIQLGVVLATTAFSLFVQVRKLDAIPTPQTESKEAQVGN</sequence>
<proteinExistence type="predicted"/>
<reference evidence="1" key="1">
    <citation type="submission" date="2019-10" db="EMBL/GenBank/DDBJ databases">
        <authorList>
            <person name="Paulsen S."/>
        </authorList>
    </citation>
    <scope>NUCLEOTIDE SEQUENCE</scope>
    <source>
        <strain evidence="1">LMG 19692</strain>
    </source>
</reference>
<protein>
    <submittedName>
        <fullName evidence="1">Uncharacterized protein</fullName>
    </submittedName>
</protein>
<evidence type="ECO:0000313" key="1">
    <source>
        <dbReference type="EMBL" id="NLR24386.1"/>
    </source>
</evidence>
<organism evidence="1 2">
    <name type="scientific">Pseudoalteromonas maricaloris</name>
    <dbReference type="NCBI Taxonomy" id="184924"/>
    <lineage>
        <taxon>Bacteria</taxon>
        <taxon>Pseudomonadati</taxon>
        <taxon>Pseudomonadota</taxon>
        <taxon>Gammaproteobacteria</taxon>
        <taxon>Alteromonadales</taxon>
        <taxon>Pseudoalteromonadaceae</taxon>
        <taxon>Pseudoalteromonas</taxon>
    </lineage>
</organism>
<gene>
    <name evidence="1" type="ORF">F9Y85_24400</name>
</gene>
<dbReference type="EMBL" id="WEIA01000034">
    <property type="protein sequence ID" value="NLR24386.1"/>
    <property type="molecule type" value="Genomic_DNA"/>
</dbReference>
<evidence type="ECO:0000313" key="2">
    <source>
        <dbReference type="Proteomes" id="UP000646877"/>
    </source>
</evidence>
<comment type="caution">
    <text evidence="1">The sequence shown here is derived from an EMBL/GenBank/DDBJ whole genome shotgun (WGS) entry which is preliminary data.</text>
</comment>